<dbReference type="EMBL" id="CAJVPY010038178">
    <property type="protein sequence ID" value="CAG8803684.1"/>
    <property type="molecule type" value="Genomic_DNA"/>
</dbReference>
<gene>
    <name evidence="3" type="ORF">DERYTH_LOCUS23938</name>
</gene>
<evidence type="ECO:0000313" key="4">
    <source>
        <dbReference type="Proteomes" id="UP000789405"/>
    </source>
</evidence>
<feature type="non-terminal residue" evidence="3">
    <location>
        <position position="1"/>
    </location>
</feature>
<dbReference type="AlphaFoldDB" id="A0A9N9K1M3"/>
<proteinExistence type="predicted"/>
<feature type="region of interest" description="Disordered" evidence="2">
    <location>
        <begin position="1"/>
        <end position="30"/>
    </location>
</feature>
<dbReference type="SUPFAM" id="SSF50630">
    <property type="entry name" value="Acid proteases"/>
    <property type="match status" value="1"/>
</dbReference>
<organism evidence="3 4">
    <name type="scientific">Dentiscutata erythropus</name>
    <dbReference type="NCBI Taxonomy" id="1348616"/>
    <lineage>
        <taxon>Eukaryota</taxon>
        <taxon>Fungi</taxon>
        <taxon>Fungi incertae sedis</taxon>
        <taxon>Mucoromycota</taxon>
        <taxon>Glomeromycotina</taxon>
        <taxon>Glomeromycetes</taxon>
        <taxon>Diversisporales</taxon>
        <taxon>Gigasporaceae</taxon>
        <taxon>Dentiscutata</taxon>
    </lineage>
</organism>
<dbReference type="Gene3D" id="2.40.70.10">
    <property type="entry name" value="Acid Proteases"/>
    <property type="match status" value="1"/>
</dbReference>
<evidence type="ECO:0000256" key="1">
    <source>
        <dbReference type="ARBA" id="ARBA00022750"/>
    </source>
</evidence>
<sequence length="213" mass="24694">EVTGVFIPPVQNNKREEAKMTGNPPEKKRVASSYTPMMCKSQVSSWTIDIIIDSGSSISIISKAFVDHINRQPDRISTRTITGIHGDPKGSLGIINDIPVHLGDVIISTDMEVIDTRLNALSLIVTEDESSDNYYYCFDPWGIEIDHDTFSWEEYQFMNEKFNPWLKDQKYRHAYKHWFKGPDKSCWCNIKLITKEDECKQCEEDYNRWCTLQ</sequence>
<feature type="non-terminal residue" evidence="3">
    <location>
        <position position="213"/>
    </location>
</feature>
<evidence type="ECO:0000256" key="2">
    <source>
        <dbReference type="SAM" id="MobiDB-lite"/>
    </source>
</evidence>
<name>A0A9N9K1M3_9GLOM</name>
<protein>
    <submittedName>
        <fullName evidence="3">24962_t:CDS:1</fullName>
    </submittedName>
</protein>
<accession>A0A9N9K1M3</accession>
<feature type="compositionally biased region" description="Basic and acidic residues" evidence="2">
    <location>
        <begin position="13"/>
        <end position="29"/>
    </location>
</feature>
<comment type="caution">
    <text evidence="3">The sequence shown here is derived from an EMBL/GenBank/DDBJ whole genome shotgun (WGS) entry which is preliminary data.</text>
</comment>
<dbReference type="Proteomes" id="UP000789405">
    <property type="component" value="Unassembled WGS sequence"/>
</dbReference>
<dbReference type="OrthoDB" id="2442646at2759"/>
<dbReference type="InterPro" id="IPR021109">
    <property type="entry name" value="Peptidase_aspartic_dom_sf"/>
</dbReference>
<dbReference type="GO" id="GO:0004190">
    <property type="term" value="F:aspartic-type endopeptidase activity"/>
    <property type="evidence" value="ECO:0007669"/>
    <property type="project" value="UniProtKB-KW"/>
</dbReference>
<keyword evidence="4" id="KW-1185">Reference proteome</keyword>
<dbReference type="GO" id="GO:0006508">
    <property type="term" value="P:proteolysis"/>
    <property type="evidence" value="ECO:0007669"/>
    <property type="project" value="InterPro"/>
</dbReference>
<keyword evidence="1" id="KW-0645">Protease</keyword>
<dbReference type="PROSITE" id="PS00141">
    <property type="entry name" value="ASP_PROTEASE"/>
    <property type="match status" value="1"/>
</dbReference>
<reference evidence="3" key="1">
    <citation type="submission" date="2021-06" db="EMBL/GenBank/DDBJ databases">
        <authorList>
            <person name="Kallberg Y."/>
            <person name="Tangrot J."/>
            <person name="Rosling A."/>
        </authorList>
    </citation>
    <scope>NUCLEOTIDE SEQUENCE</scope>
    <source>
        <strain evidence="3">MA453B</strain>
    </source>
</reference>
<dbReference type="InterPro" id="IPR001969">
    <property type="entry name" value="Aspartic_peptidase_AS"/>
</dbReference>
<keyword evidence="1" id="KW-0378">Hydrolase</keyword>
<evidence type="ECO:0000313" key="3">
    <source>
        <dbReference type="EMBL" id="CAG8803684.1"/>
    </source>
</evidence>
<keyword evidence="1" id="KW-0064">Aspartyl protease</keyword>